<organism evidence="2 3">
    <name type="scientific">Leptomonas seymouri</name>
    <dbReference type="NCBI Taxonomy" id="5684"/>
    <lineage>
        <taxon>Eukaryota</taxon>
        <taxon>Discoba</taxon>
        <taxon>Euglenozoa</taxon>
        <taxon>Kinetoplastea</taxon>
        <taxon>Metakinetoplastina</taxon>
        <taxon>Trypanosomatida</taxon>
        <taxon>Trypanosomatidae</taxon>
        <taxon>Leishmaniinae</taxon>
        <taxon>Leptomonas</taxon>
    </lineage>
</organism>
<accession>A0A0N1I8T3</accession>
<feature type="region of interest" description="Disordered" evidence="1">
    <location>
        <begin position="433"/>
        <end position="487"/>
    </location>
</feature>
<feature type="compositionally biased region" description="Low complexity" evidence="1">
    <location>
        <begin position="56"/>
        <end position="85"/>
    </location>
</feature>
<feature type="compositionally biased region" description="Low complexity" evidence="1">
    <location>
        <begin position="357"/>
        <end position="371"/>
    </location>
</feature>
<comment type="caution">
    <text evidence="2">The sequence shown here is derived from an EMBL/GenBank/DDBJ whole genome shotgun (WGS) entry which is preliminary data.</text>
</comment>
<dbReference type="OrthoDB" id="263674at2759"/>
<dbReference type="VEuPathDB" id="TriTrypDB:Lsey_0006_0680"/>
<feature type="compositionally biased region" description="Polar residues" evidence="1">
    <location>
        <begin position="34"/>
        <end position="51"/>
    </location>
</feature>
<feature type="region of interest" description="Disordered" evidence="1">
    <location>
        <begin position="106"/>
        <end position="140"/>
    </location>
</feature>
<name>A0A0N1I8T3_LEPSE</name>
<keyword evidence="3" id="KW-1185">Reference proteome</keyword>
<evidence type="ECO:0000256" key="1">
    <source>
        <dbReference type="SAM" id="MobiDB-lite"/>
    </source>
</evidence>
<feature type="compositionally biased region" description="Low complexity" evidence="1">
    <location>
        <begin position="590"/>
        <end position="604"/>
    </location>
</feature>
<dbReference type="EMBL" id="LJSK01000006">
    <property type="protein sequence ID" value="KPI90434.1"/>
    <property type="molecule type" value="Genomic_DNA"/>
</dbReference>
<reference evidence="2 3" key="1">
    <citation type="journal article" date="2015" name="PLoS Pathog.">
        <title>Leptomonas seymouri: Adaptations to the Dixenous Life Cycle Analyzed by Genome Sequencing, Transcriptome Profiling and Co-infection with Leishmania donovani.</title>
        <authorList>
            <person name="Kraeva N."/>
            <person name="Butenko A."/>
            <person name="Hlavacova J."/>
            <person name="Kostygov A."/>
            <person name="Myskova J."/>
            <person name="Grybchuk D."/>
            <person name="Lestinova T."/>
            <person name="Votypka J."/>
            <person name="Volf P."/>
            <person name="Opperdoes F."/>
            <person name="Flegontov P."/>
            <person name="Lukes J."/>
            <person name="Yurchenko V."/>
        </authorList>
    </citation>
    <scope>NUCLEOTIDE SEQUENCE [LARGE SCALE GENOMIC DNA]</scope>
    <source>
        <strain evidence="2 3">ATCC 30220</strain>
    </source>
</reference>
<evidence type="ECO:0000313" key="2">
    <source>
        <dbReference type="EMBL" id="KPI90434.1"/>
    </source>
</evidence>
<dbReference type="AlphaFoldDB" id="A0A0N1I8T3"/>
<proteinExistence type="predicted"/>
<feature type="region of interest" description="Disordered" evidence="1">
    <location>
        <begin position="166"/>
        <end position="189"/>
    </location>
</feature>
<protein>
    <submittedName>
        <fullName evidence="2">Uncharacterized protein</fullName>
    </submittedName>
</protein>
<feature type="compositionally biased region" description="Polar residues" evidence="1">
    <location>
        <begin position="166"/>
        <end position="180"/>
    </location>
</feature>
<feature type="compositionally biased region" description="Polar residues" evidence="1">
    <location>
        <begin position="436"/>
        <end position="483"/>
    </location>
</feature>
<evidence type="ECO:0000313" key="3">
    <source>
        <dbReference type="Proteomes" id="UP000038009"/>
    </source>
</evidence>
<feature type="region of interest" description="Disordered" evidence="1">
    <location>
        <begin position="324"/>
        <end position="419"/>
    </location>
</feature>
<gene>
    <name evidence="2" type="ORF">ABL78_0510</name>
</gene>
<dbReference type="OMA" id="YCQWIDD"/>
<dbReference type="Proteomes" id="UP000038009">
    <property type="component" value="Unassembled WGS sequence"/>
</dbReference>
<feature type="region of interest" description="Disordered" evidence="1">
    <location>
        <begin position="1"/>
        <end position="92"/>
    </location>
</feature>
<sequence length="669" mass="72385">MEEKSQYVDLSGVRETSSSPEYSSCRDDAVRTSAEGTHTVMQLLPQRSTSGGPHYSASSNGNNGHSSARPSAVRARRVNATTASSVVASTPDAVPLRRRDSIKHPYALSPVQPVHVVPNGSRVDPASPPPGNDFHQQPHHYKGDHLYRASVHGRRRSASVAVLNRDASNSSDPVNTTVSASPDRPDMAAAPVATTQEDVKRYVHTVMANHDATLGRWEQRVTVAEVYRDKPLRTGGRPALLRAQDRCFLERVSWGLQAQLLQLADARSLLLQTRKEVPLTKAGRHGDLNAWDEYCSCYEQTLMDLRSEAEQLCKRVHWLLKGDQPEGTRVHQIRSGSLPQSGCVRPSRARSQGSVASRRSSPRTTPRGQTPAPVEGGRASAHTSNGARTADASTSSHRHHSNGVAAATAGGHHSPYVHLGRGAVKRGSQVIRPGHKTQSAVRASPAPDNQRSSTVASSTHNSLRSSVGRAQSLTTWRSQQQTRALHPDTVVRQSVPTCSPNDLQSPYGHIISPKRSSSALRDPAHAVLVVPPPADVVAEISEEVDVSATAHSSRASHVSRGSYASHAVSPKSAVNDTPPQLRTYASPRGLTRSATPSSATSPLRSLDRNKLLETIQRYERDSTALQRSDLHHARECFYALYGEQQGLNQYCLWIDNIALSALAIPGDSA</sequence>
<feature type="compositionally biased region" description="Polar residues" evidence="1">
    <location>
        <begin position="381"/>
        <end position="395"/>
    </location>
</feature>
<feature type="region of interest" description="Disordered" evidence="1">
    <location>
        <begin position="551"/>
        <end position="606"/>
    </location>
</feature>